<comment type="caution">
    <text evidence="3">The sequence shown here is derived from an EMBL/GenBank/DDBJ whole genome shotgun (WGS) entry which is preliminary data.</text>
</comment>
<reference evidence="3 4" key="1">
    <citation type="submission" date="2021-01" db="EMBL/GenBank/DDBJ databases">
        <title>Whole genome shotgun sequence of Planotetraspora kaengkrachanensis NBRC 104272.</title>
        <authorList>
            <person name="Komaki H."/>
            <person name="Tamura T."/>
        </authorList>
    </citation>
    <scope>NUCLEOTIDE SEQUENCE [LARGE SCALE GENOMIC DNA]</scope>
    <source>
        <strain evidence="3 4">NBRC 104272</strain>
    </source>
</reference>
<keyword evidence="4" id="KW-1185">Reference proteome</keyword>
<dbReference type="AlphaFoldDB" id="A0A8J3PV10"/>
<keyword evidence="2" id="KW-0732">Signal</keyword>
<accession>A0A8J3PV10</accession>
<feature type="chain" id="PRO_5035163844" description="CARDB domain-containing protein" evidence="2">
    <location>
        <begin position="23"/>
        <end position="230"/>
    </location>
</feature>
<dbReference type="EMBL" id="BONV01000021">
    <property type="protein sequence ID" value="GIG81564.1"/>
    <property type="molecule type" value="Genomic_DNA"/>
</dbReference>
<gene>
    <name evidence="3" type="ORF">Pka01_46910</name>
</gene>
<proteinExistence type="predicted"/>
<feature type="region of interest" description="Disordered" evidence="1">
    <location>
        <begin position="23"/>
        <end position="45"/>
    </location>
</feature>
<feature type="signal peptide" evidence="2">
    <location>
        <begin position="1"/>
        <end position="22"/>
    </location>
</feature>
<evidence type="ECO:0008006" key="5">
    <source>
        <dbReference type="Google" id="ProtNLM"/>
    </source>
</evidence>
<evidence type="ECO:0000313" key="3">
    <source>
        <dbReference type="EMBL" id="GIG81564.1"/>
    </source>
</evidence>
<sequence>MKLRAAALIACSVLLTACTEEAGTAEQATGSPPTATGADDSGGAILETGFGQEGTRVRAIAIVHNSSDAAGQKVTVRFDVKDATGKTLASGSRMEQFAHAGEKMPVSAEVALPVHKKAASVDAALLVEDGTASSEPFPEVTVDAVETVKLGGGWAASMWVTNPKPEPLRQPRVETVCYDEARKIIGGGHTSPVYLPPSGDTIVEACCFITSGKPASCTGYVGVNTFNPVP</sequence>
<evidence type="ECO:0000313" key="4">
    <source>
        <dbReference type="Proteomes" id="UP000630097"/>
    </source>
</evidence>
<dbReference type="RefSeq" id="WP_203884927.1">
    <property type="nucleotide sequence ID" value="NZ_BAABHH010000004.1"/>
</dbReference>
<evidence type="ECO:0000256" key="1">
    <source>
        <dbReference type="SAM" id="MobiDB-lite"/>
    </source>
</evidence>
<name>A0A8J3PV10_9ACTN</name>
<organism evidence="3 4">
    <name type="scientific">Planotetraspora kaengkrachanensis</name>
    <dbReference type="NCBI Taxonomy" id="575193"/>
    <lineage>
        <taxon>Bacteria</taxon>
        <taxon>Bacillati</taxon>
        <taxon>Actinomycetota</taxon>
        <taxon>Actinomycetes</taxon>
        <taxon>Streptosporangiales</taxon>
        <taxon>Streptosporangiaceae</taxon>
        <taxon>Planotetraspora</taxon>
    </lineage>
</organism>
<evidence type="ECO:0000256" key="2">
    <source>
        <dbReference type="SAM" id="SignalP"/>
    </source>
</evidence>
<protein>
    <recommendedName>
        <fullName evidence="5">CARDB domain-containing protein</fullName>
    </recommendedName>
</protein>
<dbReference type="Proteomes" id="UP000630097">
    <property type="component" value="Unassembled WGS sequence"/>
</dbReference>
<dbReference type="PROSITE" id="PS51257">
    <property type="entry name" value="PROKAR_LIPOPROTEIN"/>
    <property type="match status" value="1"/>
</dbReference>